<feature type="transmembrane region" description="Helical" evidence="7">
    <location>
        <begin position="344"/>
        <end position="369"/>
    </location>
</feature>
<feature type="transmembrane region" description="Helical" evidence="7">
    <location>
        <begin position="321"/>
        <end position="338"/>
    </location>
</feature>
<keyword evidence="10" id="KW-1185">Reference proteome</keyword>
<dbReference type="EC" id="1.6.5.11" evidence="9"/>
<dbReference type="GO" id="GO:0042773">
    <property type="term" value="P:ATP synthesis coupled electron transport"/>
    <property type="evidence" value="ECO:0007669"/>
    <property type="project" value="InterPro"/>
</dbReference>
<evidence type="ECO:0000256" key="5">
    <source>
        <dbReference type="ARBA" id="ARBA00023136"/>
    </source>
</evidence>
<feature type="transmembrane region" description="Helical" evidence="7">
    <location>
        <begin position="424"/>
        <end position="445"/>
    </location>
</feature>
<name>A0A3S9PXS3_9ACTO</name>
<keyword evidence="4 7" id="KW-1133">Transmembrane helix</keyword>
<dbReference type="RefSeq" id="WP_126703954.1">
    <property type="nucleotide sequence ID" value="NZ_CP034593.1"/>
</dbReference>
<evidence type="ECO:0000259" key="8">
    <source>
        <dbReference type="Pfam" id="PF00361"/>
    </source>
</evidence>
<dbReference type="InterPro" id="IPR010227">
    <property type="entry name" value="NADH_Q_OxRdtase_chainM/4"/>
</dbReference>
<dbReference type="PRINTS" id="PR01437">
    <property type="entry name" value="NUOXDRDTASE4"/>
</dbReference>
<dbReference type="AlphaFoldDB" id="A0A3S9PXS3"/>
<dbReference type="Pfam" id="PF00361">
    <property type="entry name" value="Proton_antipo_M"/>
    <property type="match status" value="1"/>
</dbReference>
<dbReference type="NCBIfam" id="NF004500">
    <property type="entry name" value="PRK05846.1-4"/>
    <property type="match status" value="1"/>
</dbReference>
<feature type="transmembrane region" description="Helical" evidence="7">
    <location>
        <begin position="228"/>
        <end position="251"/>
    </location>
</feature>
<dbReference type="InterPro" id="IPR001750">
    <property type="entry name" value="ND/Mrp_TM"/>
</dbReference>
<feature type="transmembrane region" description="Helical" evidence="7">
    <location>
        <begin position="390"/>
        <end position="412"/>
    </location>
</feature>
<dbReference type="EMBL" id="CP034593">
    <property type="protein sequence ID" value="AZQ77149.1"/>
    <property type="molecule type" value="Genomic_DNA"/>
</dbReference>
<dbReference type="GO" id="GO:0008137">
    <property type="term" value="F:NADH dehydrogenase (ubiquinone) activity"/>
    <property type="evidence" value="ECO:0007669"/>
    <property type="project" value="InterPro"/>
</dbReference>
<evidence type="ECO:0000256" key="6">
    <source>
        <dbReference type="RuleBase" id="RU000320"/>
    </source>
</evidence>
<dbReference type="GO" id="GO:0015990">
    <property type="term" value="P:electron transport coupled proton transport"/>
    <property type="evidence" value="ECO:0007669"/>
    <property type="project" value="TreeGrafter"/>
</dbReference>
<feature type="transmembrane region" description="Helical" evidence="7">
    <location>
        <begin position="127"/>
        <end position="144"/>
    </location>
</feature>
<dbReference type="GO" id="GO:0048039">
    <property type="term" value="F:ubiquinone binding"/>
    <property type="evidence" value="ECO:0007669"/>
    <property type="project" value="TreeGrafter"/>
</dbReference>
<reference evidence="9 10" key="1">
    <citation type="submission" date="2018-12" db="EMBL/GenBank/DDBJ databases">
        <title>Complete genome sequence of Flaviflexus sp. H23T48.</title>
        <authorList>
            <person name="Bae J.-W."/>
            <person name="Lee J.-Y."/>
        </authorList>
    </citation>
    <scope>NUCLEOTIDE SEQUENCE [LARGE SCALE GENOMIC DNA]</scope>
    <source>
        <strain evidence="9 10">H23T48</strain>
    </source>
</reference>
<dbReference type="GO" id="GO:0012505">
    <property type="term" value="C:endomembrane system"/>
    <property type="evidence" value="ECO:0007669"/>
    <property type="project" value="UniProtKB-SubCell"/>
</dbReference>
<dbReference type="GO" id="GO:0003954">
    <property type="term" value="F:NADH dehydrogenase activity"/>
    <property type="evidence" value="ECO:0007669"/>
    <property type="project" value="TreeGrafter"/>
</dbReference>
<protein>
    <submittedName>
        <fullName evidence="9">NADH-quinone oxidoreductase subunit M</fullName>
        <ecNumber evidence="9">1.6.5.11</ecNumber>
    </submittedName>
</protein>
<dbReference type="NCBIfam" id="TIGR01972">
    <property type="entry name" value="NDH_I_M"/>
    <property type="match status" value="1"/>
</dbReference>
<dbReference type="Proteomes" id="UP000280344">
    <property type="component" value="Chromosome"/>
</dbReference>
<comment type="similarity">
    <text evidence="2">Belongs to the complex I subunit 4 family.</text>
</comment>
<accession>A0A3S9PXS3</accession>
<feature type="transmembrane region" description="Helical" evidence="7">
    <location>
        <begin position="41"/>
        <end position="59"/>
    </location>
</feature>
<feature type="transmembrane region" description="Helical" evidence="7">
    <location>
        <begin position="293"/>
        <end position="314"/>
    </location>
</feature>
<dbReference type="KEGG" id="flh:EJ997_07200"/>
<evidence type="ECO:0000256" key="1">
    <source>
        <dbReference type="ARBA" id="ARBA00004127"/>
    </source>
</evidence>
<evidence type="ECO:0000256" key="7">
    <source>
        <dbReference type="SAM" id="Phobius"/>
    </source>
</evidence>
<evidence type="ECO:0000256" key="3">
    <source>
        <dbReference type="ARBA" id="ARBA00022692"/>
    </source>
</evidence>
<dbReference type="GO" id="GO:0016020">
    <property type="term" value="C:membrane"/>
    <property type="evidence" value="ECO:0007669"/>
    <property type="project" value="UniProtKB-SubCell"/>
</dbReference>
<sequence>MDTPQTAAFPWLTVLILVPLVAAIILAAVKPLHRQAKTYGVVVSVLVLAGAIIAFVSEFDTATAGTVQLAETYSWIPSIGVSLAWGVNGMGAVMIGLAVVLVPLVILTADSDRFLRPHEEQSGRRDAGYVAWVLALEAVMIAIFAAQDVFLFYVLFEAMLIPVYFLIGSYGGPKRKAAALKFLLYSLAGGLVMLVGVVAAYVSGPGGPEGFLIANLAGSVDGSQTAQMLMFLSFFIAFAVKAPMFPVHTWLPDATEEAPAGTSALLVGVLDKVGTYGMIALCLPLFPGAAQDAAPVIMILALISIIWGGFMAIASKDLMRLIAFTSVSHFGFMVMGIFSGSETAMTGAILYMVAHGVGTAALFLIVGYLAKRGGSQMVTDYGGWQRVTPLLAGGFLIAGLATLSLPGLSGFVPEFMVLAGTFEVSKLIAGISVIGVILAALYILLPYQRVFTGPRPAIEVKDLGVSEKTVTGVLVALMLALGFVPGPIIEIVEPVAEQSAVIVADNAFATSALTEGNLK</sequence>
<feature type="transmembrane region" description="Helical" evidence="7">
    <location>
        <begin position="6"/>
        <end position="29"/>
    </location>
</feature>
<comment type="subcellular location">
    <subcellularLocation>
        <location evidence="1">Endomembrane system</location>
        <topology evidence="1">Multi-pass membrane protein</topology>
    </subcellularLocation>
    <subcellularLocation>
        <location evidence="6">Membrane</location>
        <topology evidence="6">Multi-pass membrane protein</topology>
    </subcellularLocation>
</comment>
<feature type="transmembrane region" description="Helical" evidence="7">
    <location>
        <begin position="150"/>
        <end position="170"/>
    </location>
</feature>
<dbReference type="OrthoDB" id="9768329at2"/>
<evidence type="ECO:0000313" key="10">
    <source>
        <dbReference type="Proteomes" id="UP000280344"/>
    </source>
</evidence>
<keyword evidence="9" id="KW-0560">Oxidoreductase</keyword>
<dbReference type="PANTHER" id="PTHR43507">
    <property type="entry name" value="NADH-UBIQUINONE OXIDOREDUCTASE CHAIN 4"/>
    <property type="match status" value="1"/>
</dbReference>
<dbReference type="InterPro" id="IPR003918">
    <property type="entry name" value="NADH_UbQ_OxRdtase"/>
</dbReference>
<feature type="transmembrane region" description="Helical" evidence="7">
    <location>
        <begin position="182"/>
        <end position="202"/>
    </location>
</feature>
<proteinExistence type="inferred from homology"/>
<organism evidence="9 10">
    <name type="scientific">Flaviflexus ciconiae</name>
    <dbReference type="NCBI Taxonomy" id="2496867"/>
    <lineage>
        <taxon>Bacteria</taxon>
        <taxon>Bacillati</taxon>
        <taxon>Actinomycetota</taxon>
        <taxon>Actinomycetes</taxon>
        <taxon>Actinomycetales</taxon>
        <taxon>Actinomycetaceae</taxon>
        <taxon>Flaviflexus</taxon>
    </lineage>
</organism>
<feature type="transmembrane region" description="Helical" evidence="7">
    <location>
        <begin position="79"/>
        <end position="106"/>
    </location>
</feature>
<keyword evidence="5 7" id="KW-0472">Membrane</keyword>
<feature type="domain" description="NADH:quinone oxidoreductase/Mrp antiporter transmembrane" evidence="8">
    <location>
        <begin position="146"/>
        <end position="434"/>
    </location>
</feature>
<evidence type="ECO:0000256" key="2">
    <source>
        <dbReference type="ARBA" id="ARBA00009025"/>
    </source>
</evidence>
<evidence type="ECO:0000256" key="4">
    <source>
        <dbReference type="ARBA" id="ARBA00022989"/>
    </source>
</evidence>
<gene>
    <name evidence="9" type="ORF">EJ997_07200</name>
</gene>
<evidence type="ECO:0000313" key="9">
    <source>
        <dbReference type="EMBL" id="AZQ77149.1"/>
    </source>
</evidence>
<keyword evidence="3 6" id="KW-0812">Transmembrane</keyword>
<feature type="transmembrane region" description="Helical" evidence="7">
    <location>
        <begin position="263"/>
        <end position="287"/>
    </location>
</feature>
<dbReference type="PANTHER" id="PTHR43507:SF1">
    <property type="entry name" value="NADH-UBIQUINONE OXIDOREDUCTASE CHAIN 4"/>
    <property type="match status" value="1"/>
</dbReference>